<dbReference type="RefSeq" id="WP_183312731.1">
    <property type="nucleotide sequence ID" value="NZ_JACIEW010000014.1"/>
</dbReference>
<reference evidence="2 3" key="1">
    <citation type="submission" date="2020-08" db="EMBL/GenBank/DDBJ databases">
        <title>Genomic Encyclopedia of Type Strains, Phase IV (KMG-IV): sequencing the most valuable type-strain genomes for metagenomic binning, comparative biology and taxonomic classification.</title>
        <authorList>
            <person name="Goeker M."/>
        </authorList>
    </citation>
    <scope>NUCLEOTIDE SEQUENCE [LARGE SCALE GENOMIC DNA]</scope>
    <source>
        <strain evidence="2 3">DSM 23447</strain>
    </source>
</reference>
<gene>
    <name evidence="2" type="ORF">GGR20_003659</name>
</gene>
<accession>A0A7W6IQI2</accession>
<proteinExistence type="predicted"/>
<evidence type="ECO:0000256" key="1">
    <source>
        <dbReference type="SAM" id="SignalP"/>
    </source>
</evidence>
<evidence type="ECO:0000313" key="3">
    <source>
        <dbReference type="Proteomes" id="UP000547011"/>
    </source>
</evidence>
<feature type="chain" id="PRO_5030618395" evidence="1">
    <location>
        <begin position="20"/>
        <end position="132"/>
    </location>
</feature>
<dbReference type="EMBL" id="JACIEW010000014">
    <property type="protein sequence ID" value="MBB4053987.1"/>
    <property type="molecule type" value="Genomic_DNA"/>
</dbReference>
<organism evidence="2 3">
    <name type="scientific">Devosia subaequoris</name>
    <dbReference type="NCBI Taxonomy" id="395930"/>
    <lineage>
        <taxon>Bacteria</taxon>
        <taxon>Pseudomonadati</taxon>
        <taxon>Pseudomonadota</taxon>
        <taxon>Alphaproteobacteria</taxon>
        <taxon>Hyphomicrobiales</taxon>
        <taxon>Devosiaceae</taxon>
        <taxon>Devosia</taxon>
    </lineage>
</organism>
<name>A0A7W6IQI2_9HYPH</name>
<comment type="caution">
    <text evidence="2">The sequence shown here is derived from an EMBL/GenBank/DDBJ whole genome shotgun (WGS) entry which is preliminary data.</text>
</comment>
<evidence type="ECO:0000313" key="2">
    <source>
        <dbReference type="EMBL" id="MBB4053987.1"/>
    </source>
</evidence>
<protein>
    <submittedName>
        <fullName evidence="2">Uncharacterized protein</fullName>
    </submittedName>
</protein>
<keyword evidence="1" id="KW-0732">Signal</keyword>
<dbReference type="AlphaFoldDB" id="A0A7W6IQI2"/>
<sequence>MRLPGAIIKLMLASTVALASSPVDLSNSYAPLMTLTSGYYACRSGLDFDNFTHSFDLAADGRYSLRGTEGQGKMILSNIDGVIEFQSGPFLSDGTVKIYGRNTTRISDGKPVIVIRYDFGTQVTDDYCAIVE</sequence>
<feature type="signal peptide" evidence="1">
    <location>
        <begin position="1"/>
        <end position="19"/>
    </location>
</feature>
<dbReference type="Proteomes" id="UP000547011">
    <property type="component" value="Unassembled WGS sequence"/>
</dbReference>
<keyword evidence="3" id="KW-1185">Reference proteome</keyword>